<evidence type="ECO:0000256" key="1">
    <source>
        <dbReference type="SAM" id="MobiDB-lite"/>
    </source>
</evidence>
<comment type="caution">
    <text evidence="2">The sequence shown here is derived from an EMBL/GenBank/DDBJ whole genome shotgun (WGS) entry which is preliminary data.</text>
</comment>
<accession>A0ABR1I3Z9</accession>
<proteinExistence type="predicted"/>
<sequence length="294" mass="32498">MAPSGNDAPRPRRAAASRASSNIAAQYENPFADDSPQSLPPRRQVRRGNKKGKDLDNGDIDSVLPSTKPHGDNELLPEETKQDEYAGFFAESSFRLGTQTPRRSLRHIPVLKTPLSQPRQTHSLSSVAPLPTPSTQRSLKRKYLADVGASPSIASVAGPSAAPIDPWGPPPSRKQKTLASRFRKLESTVGRYESKFREMLQGQPEMAPGPSSTLAHMDESDGDPFAFVYEKLDLQTGRNYQVEIVEGPDRGTTMPRTWELRGTQEQDTRIFLRLKRAGFTHDEATAICRKGVPR</sequence>
<evidence type="ECO:0000313" key="3">
    <source>
        <dbReference type="Proteomes" id="UP001498421"/>
    </source>
</evidence>
<organism evidence="2 3">
    <name type="scientific">Neonectria magnoliae</name>
    <dbReference type="NCBI Taxonomy" id="2732573"/>
    <lineage>
        <taxon>Eukaryota</taxon>
        <taxon>Fungi</taxon>
        <taxon>Dikarya</taxon>
        <taxon>Ascomycota</taxon>
        <taxon>Pezizomycotina</taxon>
        <taxon>Sordariomycetes</taxon>
        <taxon>Hypocreomycetidae</taxon>
        <taxon>Hypocreales</taxon>
        <taxon>Nectriaceae</taxon>
        <taxon>Neonectria</taxon>
    </lineage>
</organism>
<dbReference type="EMBL" id="JAZAVK010000044">
    <property type="protein sequence ID" value="KAK7428200.1"/>
    <property type="molecule type" value="Genomic_DNA"/>
</dbReference>
<evidence type="ECO:0000313" key="2">
    <source>
        <dbReference type="EMBL" id="KAK7428200.1"/>
    </source>
</evidence>
<keyword evidence="3" id="KW-1185">Reference proteome</keyword>
<feature type="compositionally biased region" description="Basic and acidic residues" evidence="1">
    <location>
        <begin position="69"/>
        <end position="84"/>
    </location>
</feature>
<gene>
    <name evidence="2" type="ORF">QQZ08_005266</name>
</gene>
<feature type="region of interest" description="Disordered" evidence="1">
    <location>
        <begin position="111"/>
        <end position="139"/>
    </location>
</feature>
<name>A0ABR1I3Z9_9HYPO</name>
<dbReference type="Proteomes" id="UP001498421">
    <property type="component" value="Unassembled WGS sequence"/>
</dbReference>
<protein>
    <submittedName>
        <fullName evidence="2">Uncharacterized protein</fullName>
    </submittedName>
</protein>
<feature type="compositionally biased region" description="Polar residues" evidence="1">
    <location>
        <begin position="114"/>
        <end position="126"/>
    </location>
</feature>
<reference evidence="2 3" key="1">
    <citation type="journal article" date="2025" name="Microbiol. Resour. Announc.">
        <title>Draft genome sequences for Neonectria magnoliae and Neonectria punicea, canker pathogens of Liriodendron tulipifera and Acer saccharum in West Virginia.</title>
        <authorList>
            <person name="Petronek H.M."/>
            <person name="Kasson M.T."/>
            <person name="Metheny A.M."/>
            <person name="Stauder C.M."/>
            <person name="Lovett B."/>
            <person name="Lynch S.C."/>
            <person name="Garnas J.R."/>
            <person name="Kasson L.R."/>
            <person name="Stajich J.E."/>
        </authorList>
    </citation>
    <scope>NUCLEOTIDE SEQUENCE [LARGE SCALE GENOMIC DNA]</scope>
    <source>
        <strain evidence="2 3">NRRL 64651</strain>
    </source>
</reference>
<feature type="region of interest" description="Disordered" evidence="1">
    <location>
        <begin position="1"/>
        <end position="87"/>
    </location>
</feature>